<accession>A0ACC1K8M9</accession>
<evidence type="ECO:0000313" key="2">
    <source>
        <dbReference type="Proteomes" id="UP001140234"/>
    </source>
</evidence>
<name>A0ACC1K8M9_9FUNG</name>
<comment type="caution">
    <text evidence="1">The sequence shown here is derived from an EMBL/GenBank/DDBJ whole genome shotgun (WGS) entry which is preliminary data.</text>
</comment>
<sequence length="192" mass="20003">MAPKYSLWLSPPGASPASQAVAAAIDKLSSALGGPRFPPHATLFSPVRADSDAKALEQVEHYAAKLRRQLGADAAGIPVEVDSVAAGSTYYQCVFLKGPASEALAAANAAAREQWGAAGQEPFMPHVSLVYGDHPADALPGLQTQAAEALPKDLAALSYVATEIRIVATSGQCEQWHEVGRVSITRQGEASK</sequence>
<evidence type="ECO:0000313" key="1">
    <source>
        <dbReference type="EMBL" id="KAJ2775938.1"/>
    </source>
</evidence>
<gene>
    <name evidence="1" type="ORF">IWQ57_000095</name>
</gene>
<dbReference type="Proteomes" id="UP001140234">
    <property type="component" value="Unassembled WGS sequence"/>
</dbReference>
<reference evidence="1" key="1">
    <citation type="submission" date="2022-07" db="EMBL/GenBank/DDBJ databases">
        <title>Phylogenomic reconstructions and comparative analyses of Kickxellomycotina fungi.</title>
        <authorList>
            <person name="Reynolds N.K."/>
            <person name="Stajich J.E."/>
            <person name="Barry K."/>
            <person name="Grigoriev I.V."/>
            <person name="Crous P."/>
            <person name="Smith M.E."/>
        </authorList>
    </citation>
    <scope>NUCLEOTIDE SEQUENCE</scope>
    <source>
        <strain evidence="1">CBS 109366</strain>
    </source>
</reference>
<protein>
    <submittedName>
        <fullName evidence="1">Uncharacterized protein</fullName>
    </submittedName>
</protein>
<organism evidence="1 2">
    <name type="scientific">Coemansia nantahalensis</name>
    <dbReference type="NCBI Taxonomy" id="2789366"/>
    <lineage>
        <taxon>Eukaryota</taxon>
        <taxon>Fungi</taxon>
        <taxon>Fungi incertae sedis</taxon>
        <taxon>Zoopagomycota</taxon>
        <taxon>Kickxellomycotina</taxon>
        <taxon>Kickxellomycetes</taxon>
        <taxon>Kickxellales</taxon>
        <taxon>Kickxellaceae</taxon>
        <taxon>Coemansia</taxon>
    </lineage>
</organism>
<keyword evidence="2" id="KW-1185">Reference proteome</keyword>
<dbReference type="EMBL" id="JANBUJ010000001">
    <property type="protein sequence ID" value="KAJ2775938.1"/>
    <property type="molecule type" value="Genomic_DNA"/>
</dbReference>
<proteinExistence type="predicted"/>